<dbReference type="PANTHER" id="PTHR44688">
    <property type="entry name" value="DNA-BINDING TRANSCRIPTIONAL ACTIVATOR DEVR_DOSR"/>
    <property type="match status" value="1"/>
</dbReference>
<dbReference type="Proteomes" id="UP000559010">
    <property type="component" value="Unassembled WGS sequence"/>
</dbReference>
<feature type="domain" description="HTH luxR-type" evidence="4">
    <location>
        <begin position="143"/>
        <end position="208"/>
    </location>
</feature>
<dbReference type="SMART" id="SM00421">
    <property type="entry name" value="HTH_LUXR"/>
    <property type="match status" value="1"/>
</dbReference>
<evidence type="ECO:0000256" key="1">
    <source>
        <dbReference type="ARBA" id="ARBA00023015"/>
    </source>
</evidence>
<keyword evidence="3" id="KW-0804">Transcription</keyword>
<dbReference type="InterPro" id="IPR016032">
    <property type="entry name" value="Sig_transdc_resp-reg_C-effctor"/>
</dbReference>
<dbReference type="PROSITE" id="PS50043">
    <property type="entry name" value="HTH_LUXR_2"/>
    <property type="match status" value="1"/>
</dbReference>
<dbReference type="AlphaFoldDB" id="A0A848J1S6"/>
<organism evidence="5 6">
    <name type="scientific">Marinigracilibium pacificum</name>
    <dbReference type="NCBI Taxonomy" id="2729599"/>
    <lineage>
        <taxon>Bacteria</taxon>
        <taxon>Pseudomonadati</taxon>
        <taxon>Bacteroidota</taxon>
        <taxon>Cytophagia</taxon>
        <taxon>Cytophagales</taxon>
        <taxon>Flammeovirgaceae</taxon>
        <taxon>Marinigracilibium</taxon>
    </lineage>
</organism>
<dbReference type="PROSITE" id="PS00622">
    <property type="entry name" value="HTH_LUXR_1"/>
    <property type="match status" value="1"/>
</dbReference>
<dbReference type="EMBL" id="JABBNU010000009">
    <property type="protein sequence ID" value="NMM49661.1"/>
    <property type="molecule type" value="Genomic_DNA"/>
</dbReference>
<dbReference type="SUPFAM" id="SSF46894">
    <property type="entry name" value="C-terminal effector domain of the bipartite response regulators"/>
    <property type="match status" value="1"/>
</dbReference>
<dbReference type="PANTHER" id="PTHR44688:SF16">
    <property type="entry name" value="DNA-BINDING TRANSCRIPTIONAL ACTIVATOR DEVR_DOSR"/>
    <property type="match status" value="1"/>
</dbReference>
<keyword evidence="1" id="KW-0805">Transcription regulation</keyword>
<evidence type="ECO:0000256" key="3">
    <source>
        <dbReference type="ARBA" id="ARBA00023163"/>
    </source>
</evidence>
<evidence type="ECO:0000313" key="5">
    <source>
        <dbReference type="EMBL" id="NMM49661.1"/>
    </source>
</evidence>
<name>A0A848J1S6_9BACT</name>
<dbReference type="PRINTS" id="PR00038">
    <property type="entry name" value="HTHLUXR"/>
</dbReference>
<dbReference type="Pfam" id="PF00196">
    <property type="entry name" value="GerE"/>
    <property type="match status" value="1"/>
</dbReference>
<dbReference type="CDD" id="cd06170">
    <property type="entry name" value="LuxR_C_like"/>
    <property type="match status" value="1"/>
</dbReference>
<dbReference type="GO" id="GO:0006355">
    <property type="term" value="P:regulation of DNA-templated transcription"/>
    <property type="evidence" value="ECO:0007669"/>
    <property type="project" value="InterPro"/>
</dbReference>
<proteinExistence type="predicted"/>
<dbReference type="Gene3D" id="1.10.10.10">
    <property type="entry name" value="Winged helix-like DNA-binding domain superfamily/Winged helix DNA-binding domain"/>
    <property type="match status" value="1"/>
</dbReference>
<evidence type="ECO:0000259" key="4">
    <source>
        <dbReference type="PROSITE" id="PS50043"/>
    </source>
</evidence>
<dbReference type="InterPro" id="IPR000792">
    <property type="entry name" value="Tscrpt_reg_LuxR_C"/>
</dbReference>
<dbReference type="InterPro" id="IPR036388">
    <property type="entry name" value="WH-like_DNA-bd_sf"/>
</dbReference>
<sequence>MPENCYYLIASEESNIIEFVHPDIEKVIGIKKENIETFNCVLELYPENERLNLLKKCSAAKEIFKMQKETSAEVEFFVQFKPRINTNEGKEKPLLHRISYFIDQDDDCLKLILHRTEISESNQKHSIKKAISNIDINSQNNNSENNHFNFTSKEIEIIKLMTKGYNTNEIAEELFISPLTVKTHKRNILQKSQTKNSLQLVATCIRKGIV</sequence>
<evidence type="ECO:0000313" key="6">
    <source>
        <dbReference type="Proteomes" id="UP000559010"/>
    </source>
</evidence>
<reference evidence="5 6" key="1">
    <citation type="submission" date="2020-04" db="EMBL/GenBank/DDBJ databases">
        <title>Flammeovirgaceae bacterium KN852 isolated from deep sea.</title>
        <authorList>
            <person name="Zhang D.-C."/>
        </authorList>
    </citation>
    <scope>NUCLEOTIDE SEQUENCE [LARGE SCALE GENOMIC DNA]</scope>
    <source>
        <strain evidence="5 6">KN852</strain>
    </source>
</reference>
<dbReference type="GO" id="GO:0003677">
    <property type="term" value="F:DNA binding"/>
    <property type="evidence" value="ECO:0007669"/>
    <property type="project" value="UniProtKB-KW"/>
</dbReference>
<keyword evidence="2" id="KW-0238">DNA-binding</keyword>
<accession>A0A848J1S6</accession>
<evidence type="ECO:0000256" key="2">
    <source>
        <dbReference type="ARBA" id="ARBA00023125"/>
    </source>
</evidence>
<gene>
    <name evidence="5" type="ORF">HH304_14735</name>
</gene>
<protein>
    <submittedName>
        <fullName evidence="5">Helix-turn-helix transcriptional regulator</fullName>
    </submittedName>
</protein>
<keyword evidence="6" id="KW-1185">Reference proteome</keyword>
<comment type="caution">
    <text evidence="5">The sequence shown here is derived from an EMBL/GenBank/DDBJ whole genome shotgun (WGS) entry which is preliminary data.</text>
</comment>